<dbReference type="Proteomes" id="UP001213000">
    <property type="component" value="Unassembled WGS sequence"/>
</dbReference>
<dbReference type="PANTHER" id="PTHR38846:SF1">
    <property type="entry name" value="C3H1-TYPE DOMAIN-CONTAINING PROTEIN"/>
    <property type="match status" value="1"/>
</dbReference>
<accession>A0AAD5VN25</accession>
<organism evidence="1 2">
    <name type="scientific">Leucocoprinus birnbaumii</name>
    <dbReference type="NCBI Taxonomy" id="56174"/>
    <lineage>
        <taxon>Eukaryota</taxon>
        <taxon>Fungi</taxon>
        <taxon>Dikarya</taxon>
        <taxon>Basidiomycota</taxon>
        <taxon>Agaricomycotina</taxon>
        <taxon>Agaricomycetes</taxon>
        <taxon>Agaricomycetidae</taxon>
        <taxon>Agaricales</taxon>
        <taxon>Agaricineae</taxon>
        <taxon>Agaricaceae</taxon>
        <taxon>Leucocoprinus</taxon>
    </lineage>
</organism>
<keyword evidence="2" id="KW-1185">Reference proteome</keyword>
<dbReference type="AlphaFoldDB" id="A0AAD5VN25"/>
<protein>
    <submittedName>
        <fullName evidence="1">Uncharacterized protein</fullName>
    </submittedName>
</protein>
<dbReference type="PANTHER" id="PTHR38846">
    <property type="entry name" value="C3H1-TYPE DOMAIN-CONTAINING PROTEIN"/>
    <property type="match status" value="1"/>
</dbReference>
<evidence type="ECO:0000313" key="1">
    <source>
        <dbReference type="EMBL" id="KAJ3560001.1"/>
    </source>
</evidence>
<proteinExistence type="predicted"/>
<evidence type="ECO:0000313" key="2">
    <source>
        <dbReference type="Proteomes" id="UP001213000"/>
    </source>
</evidence>
<gene>
    <name evidence="1" type="ORF">NP233_g11115</name>
</gene>
<name>A0AAD5VN25_9AGAR</name>
<sequence length="199" mass="22515">MPPTLLSLCPATEYKLLVRPSTEPMMEPLEDFFSGYAVAFTYNASAPATREFRRLSKANKWEANKGPWVEANRAFKTALIRQFNFTYGTNKSSLHDWHGVLRQIGVSPLPHTIGECQQIVERSFVNLVDLVDARGDPDKVVRTFPNEKALSSYTKRTKKIFPKGEAKAGGILEFFLRHIFQPGEGAGKKRRRKKRATAN</sequence>
<comment type="caution">
    <text evidence="1">The sequence shown here is derived from an EMBL/GenBank/DDBJ whole genome shotgun (WGS) entry which is preliminary data.</text>
</comment>
<dbReference type="EMBL" id="JANIEX010001257">
    <property type="protein sequence ID" value="KAJ3560001.1"/>
    <property type="molecule type" value="Genomic_DNA"/>
</dbReference>
<reference evidence="1" key="1">
    <citation type="submission" date="2022-07" db="EMBL/GenBank/DDBJ databases">
        <title>Genome Sequence of Leucocoprinus birnbaumii.</title>
        <authorList>
            <person name="Buettner E."/>
        </authorList>
    </citation>
    <scope>NUCLEOTIDE SEQUENCE</scope>
    <source>
        <strain evidence="1">VT141</strain>
    </source>
</reference>